<dbReference type="GO" id="GO:0005615">
    <property type="term" value="C:extracellular space"/>
    <property type="evidence" value="ECO:0007669"/>
    <property type="project" value="EnsemblMetazoa"/>
</dbReference>
<feature type="chain" id="PRO_5002815939" description="Cardioactive peptide" evidence="2">
    <location>
        <begin position="24"/>
        <end position="168"/>
    </location>
</feature>
<keyword evidence="2" id="KW-0732">Signal</keyword>
<keyword evidence="4" id="KW-1185">Reference proteome</keyword>
<dbReference type="Pfam" id="PF11105">
    <property type="entry name" value="CCAP"/>
    <property type="match status" value="1"/>
</dbReference>
<protein>
    <recommendedName>
        <fullName evidence="5">Cardioactive peptide</fullName>
    </recommendedName>
</protein>
<dbReference type="KEGG" id="dwi:6647483"/>
<accession>B4N9R1</accession>
<evidence type="ECO:0000256" key="2">
    <source>
        <dbReference type="SAM" id="SignalP"/>
    </source>
</evidence>
<dbReference type="OrthoDB" id="6134464at2759"/>
<dbReference type="STRING" id="7260.B4N9R1"/>
<dbReference type="OMA" id="DKPYNNE"/>
<dbReference type="GO" id="GO:0071855">
    <property type="term" value="F:neuropeptide receptor binding"/>
    <property type="evidence" value="ECO:0007669"/>
    <property type="project" value="EnsemblMetazoa"/>
</dbReference>
<reference evidence="3 4" key="1">
    <citation type="journal article" date="2007" name="Nature">
        <title>Evolution of genes and genomes on the Drosophila phylogeny.</title>
        <authorList>
            <consortium name="Drosophila 12 Genomes Consortium"/>
            <person name="Clark A.G."/>
            <person name="Eisen M.B."/>
            <person name="Smith D.R."/>
            <person name="Bergman C.M."/>
            <person name="Oliver B."/>
            <person name="Markow T.A."/>
            <person name="Kaufman T.C."/>
            <person name="Kellis M."/>
            <person name="Gelbart W."/>
            <person name="Iyer V.N."/>
            <person name="Pollard D.A."/>
            <person name="Sackton T.B."/>
            <person name="Larracuente A.M."/>
            <person name="Singh N.D."/>
            <person name="Abad J.P."/>
            <person name="Abt D.N."/>
            <person name="Adryan B."/>
            <person name="Aguade M."/>
            <person name="Akashi H."/>
            <person name="Anderson W.W."/>
            <person name="Aquadro C.F."/>
            <person name="Ardell D.H."/>
            <person name="Arguello R."/>
            <person name="Artieri C.G."/>
            <person name="Barbash D.A."/>
            <person name="Barker D."/>
            <person name="Barsanti P."/>
            <person name="Batterham P."/>
            <person name="Batzoglou S."/>
            <person name="Begun D."/>
            <person name="Bhutkar A."/>
            <person name="Blanco E."/>
            <person name="Bosak S.A."/>
            <person name="Bradley R.K."/>
            <person name="Brand A.D."/>
            <person name="Brent M.R."/>
            <person name="Brooks A.N."/>
            <person name="Brown R.H."/>
            <person name="Butlin R.K."/>
            <person name="Caggese C."/>
            <person name="Calvi B.R."/>
            <person name="Bernardo de Carvalho A."/>
            <person name="Caspi A."/>
            <person name="Castrezana S."/>
            <person name="Celniker S.E."/>
            <person name="Chang J.L."/>
            <person name="Chapple C."/>
            <person name="Chatterji S."/>
            <person name="Chinwalla A."/>
            <person name="Civetta A."/>
            <person name="Clifton S.W."/>
            <person name="Comeron J.M."/>
            <person name="Costello J.C."/>
            <person name="Coyne J.A."/>
            <person name="Daub J."/>
            <person name="David R.G."/>
            <person name="Delcher A.L."/>
            <person name="Delehaunty K."/>
            <person name="Do C.B."/>
            <person name="Ebling H."/>
            <person name="Edwards K."/>
            <person name="Eickbush T."/>
            <person name="Evans J.D."/>
            <person name="Filipski A."/>
            <person name="Findeiss S."/>
            <person name="Freyhult E."/>
            <person name="Fulton L."/>
            <person name="Fulton R."/>
            <person name="Garcia A.C."/>
            <person name="Gardiner A."/>
            <person name="Garfield D.A."/>
            <person name="Garvin B.E."/>
            <person name="Gibson G."/>
            <person name="Gilbert D."/>
            <person name="Gnerre S."/>
            <person name="Godfrey J."/>
            <person name="Good R."/>
            <person name="Gotea V."/>
            <person name="Gravely B."/>
            <person name="Greenberg A.J."/>
            <person name="Griffiths-Jones S."/>
            <person name="Gross S."/>
            <person name="Guigo R."/>
            <person name="Gustafson E.A."/>
            <person name="Haerty W."/>
            <person name="Hahn M.W."/>
            <person name="Halligan D.L."/>
            <person name="Halpern A.L."/>
            <person name="Halter G.M."/>
            <person name="Han M.V."/>
            <person name="Heger A."/>
            <person name="Hillier L."/>
            <person name="Hinrichs A.S."/>
            <person name="Holmes I."/>
            <person name="Hoskins R.A."/>
            <person name="Hubisz M.J."/>
            <person name="Hultmark D."/>
            <person name="Huntley M.A."/>
            <person name="Jaffe D.B."/>
            <person name="Jagadeeshan S."/>
            <person name="Jeck W.R."/>
            <person name="Johnson J."/>
            <person name="Jones C.D."/>
            <person name="Jordan W.C."/>
            <person name="Karpen G.H."/>
            <person name="Kataoka E."/>
            <person name="Keightley P.D."/>
            <person name="Kheradpour P."/>
            <person name="Kirkness E.F."/>
            <person name="Koerich L.B."/>
            <person name="Kristiansen K."/>
            <person name="Kudrna D."/>
            <person name="Kulathinal R.J."/>
            <person name="Kumar S."/>
            <person name="Kwok R."/>
            <person name="Lander E."/>
            <person name="Langley C.H."/>
            <person name="Lapoint R."/>
            <person name="Lazzaro B.P."/>
            <person name="Lee S.J."/>
            <person name="Levesque L."/>
            <person name="Li R."/>
            <person name="Lin C.F."/>
            <person name="Lin M.F."/>
            <person name="Lindblad-Toh K."/>
            <person name="Llopart A."/>
            <person name="Long M."/>
            <person name="Low L."/>
            <person name="Lozovsky E."/>
            <person name="Lu J."/>
            <person name="Luo M."/>
            <person name="Machado C.A."/>
            <person name="Makalowski W."/>
            <person name="Marzo M."/>
            <person name="Matsuda M."/>
            <person name="Matzkin L."/>
            <person name="McAllister B."/>
            <person name="McBride C.S."/>
            <person name="McKernan B."/>
            <person name="McKernan K."/>
            <person name="Mendez-Lago M."/>
            <person name="Minx P."/>
            <person name="Mollenhauer M.U."/>
            <person name="Montooth K."/>
            <person name="Mount S.M."/>
            <person name="Mu X."/>
            <person name="Myers E."/>
            <person name="Negre B."/>
            <person name="Newfeld S."/>
            <person name="Nielsen R."/>
            <person name="Noor M.A."/>
            <person name="O'Grady P."/>
            <person name="Pachter L."/>
            <person name="Papaceit M."/>
            <person name="Parisi M.J."/>
            <person name="Parisi M."/>
            <person name="Parts L."/>
            <person name="Pedersen J.S."/>
            <person name="Pesole G."/>
            <person name="Phillippy A.M."/>
            <person name="Ponting C.P."/>
            <person name="Pop M."/>
            <person name="Porcelli D."/>
            <person name="Powell J.R."/>
            <person name="Prohaska S."/>
            <person name="Pruitt K."/>
            <person name="Puig M."/>
            <person name="Quesneville H."/>
            <person name="Ram K.R."/>
            <person name="Rand D."/>
            <person name="Rasmussen M.D."/>
            <person name="Reed L.K."/>
            <person name="Reenan R."/>
            <person name="Reily A."/>
            <person name="Remington K.A."/>
            <person name="Rieger T.T."/>
            <person name="Ritchie M.G."/>
            <person name="Robin C."/>
            <person name="Rogers Y.H."/>
            <person name="Rohde C."/>
            <person name="Rozas J."/>
            <person name="Rubenfield M.J."/>
            <person name="Ruiz A."/>
            <person name="Russo S."/>
            <person name="Salzberg S.L."/>
            <person name="Sanchez-Gracia A."/>
            <person name="Saranga D.J."/>
            <person name="Sato H."/>
            <person name="Schaeffer S.W."/>
            <person name="Schatz M.C."/>
            <person name="Schlenke T."/>
            <person name="Schwartz R."/>
            <person name="Segarra C."/>
            <person name="Singh R.S."/>
            <person name="Sirot L."/>
            <person name="Sirota M."/>
            <person name="Sisneros N.B."/>
            <person name="Smith C.D."/>
            <person name="Smith T.F."/>
            <person name="Spieth J."/>
            <person name="Stage D.E."/>
            <person name="Stark A."/>
            <person name="Stephan W."/>
            <person name="Strausberg R.L."/>
            <person name="Strempel S."/>
            <person name="Sturgill D."/>
            <person name="Sutton G."/>
            <person name="Sutton G.G."/>
            <person name="Tao W."/>
            <person name="Teichmann S."/>
            <person name="Tobari Y.N."/>
            <person name="Tomimura Y."/>
            <person name="Tsolas J.M."/>
            <person name="Valente V.L."/>
            <person name="Venter E."/>
            <person name="Venter J.C."/>
            <person name="Vicario S."/>
            <person name="Vieira F.G."/>
            <person name="Vilella A.J."/>
            <person name="Villasante A."/>
            <person name="Walenz B."/>
            <person name="Wang J."/>
            <person name="Wasserman M."/>
            <person name="Watts T."/>
            <person name="Wilson D."/>
            <person name="Wilson R.K."/>
            <person name="Wing R.A."/>
            <person name="Wolfner M.F."/>
            <person name="Wong A."/>
            <person name="Wong G.K."/>
            <person name="Wu C.I."/>
            <person name="Wu G."/>
            <person name="Yamamoto D."/>
            <person name="Yang H.P."/>
            <person name="Yang S.P."/>
            <person name="Yorke J.A."/>
            <person name="Yoshida K."/>
            <person name="Zdobnov E."/>
            <person name="Zhang P."/>
            <person name="Zhang Y."/>
            <person name="Zimin A.V."/>
            <person name="Baldwin J."/>
            <person name="Abdouelleil A."/>
            <person name="Abdulkadir J."/>
            <person name="Abebe A."/>
            <person name="Abera B."/>
            <person name="Abreu J."/>
            <person name="Acer S.C."/>
            <person name="Aftuck L."/>
            <person name="Alexander A."/>
            <person name="An P."/>
            <person name="Anderson E."/>
            <person name="Anderson S."/>
            <person name="Arachi H."/>
            <person name="Azer M."/>
            <person name="Bachantsang P."/>
            <person name="Barry A."/>
            <person name="Bayul T."/>
            <person name="Berlin A."/>
            <person name="Bessette D."/>
            <person name="Bloom T."/>
            <person name="Blye J."/>
            <person name="Boguslavskiy L."/>
            <person name="Bonnet C."/>
            <person name="Boukhgalter B."/>
            <person name="Bourzgui I."/>
            <person name="Brown A."/>
            <person name="Cahill P."/>
            <person name="Channer S."/>
            <person name="Cheshatsang Y."/>
            <person name="Chuda L."/>
            <person name="Citroen M."/>
            <person name="Collymore A."/>
            <person name="Cooke P."/>
            <person name="Costello M."/>
            <person name="D'Aco K."/>
            <person name="Daza R."/>
            <person name="De Haan G."/>
            <person name="DeGray S."/>
            <person name="DeMaso C."/>
            <person name="Dhargay N."/>
            <person name="Dooley K."/>
            <person name="Dooley E."/>
            <person name="Doricent M."/>
            <person name="Dorje P."/>
            <person name="Dorjee K."/>
            <person name="Dupes A."/>
            <person name="Elong R."/>
            <person name="Falk J."/>
            <person name="Farina A."/>
            <person name="Faro S."/>
            <person name="Ferguson D."/>
            <person name="Fisher S."/>
            <person name="Foley C.D."/>
            <person name="Franke A."/>
            <person name="Friedrich D."/>
            <person name="Gadbois L."/>
            <person name="Gearin G."/>
            <person name="Gearin C.R."/>
            <person name="Giannoukos G."/>
            <person name="Goode T."/>
            <person name="Graham J."/>
            <person name="Grandbois E."/>
            <person name="Grewal S."/>
            <person name="Gyaltsen K."/>
            <person name="Hafez N."/>
            <person name="Hagos B."/>
            <person name="Hall J."/>
            <person name="Henson C."/>
            <person name="Hollinger A."/>
            <person name="Honan T."/>
            <person name="Huard M.D."/>
            <person name="Hughes L."/>
            <person name="Hurhula B."/>
            <person name="Husby M.E."/>
            <person name="Kamat A."/>
            <person name="Kanga B."/>
            <person name="Kashin S."/>
            <person name="Khazanovich D."/>
            <person name="Kisner P."/>
            <person name="Lance K."/>
            <person name="Lara M."/>
            <person name="Lee W."/>
            <person name="Lennon N."/>
            <person name="Letendre F."/>
            <person name="LeVine R."/>
            <person name="Lipovsky A."/>
            <person name="Liu X."/>
            <person name="Liu J."/>
            <person name="Liu S."/>
            <person name="Lokyitsang T."/>
            <person name="Lokyitsang Y."/>
            <person name="Lubonja R."/>
            <person name="Lui A."/>
            <person name="MacDonald P."/>
            <person name="Magnisalis V."/>
            <person name="Maru K."/>
            <person name="Matthews C."/>
            <person name="McCusker W."/>
            <person name="McDonough S."/>
            <person name="Mehta T."/>
            <person name="Meldrim J."/>
            <person name="Meneus L."/>
            <person name="Mihai O."/>
            <person name="Mihalev A."/>
            <person name="Mihova T."/>
            <person name="Mittelman R."/>
            <person name="Mlenga V."/>
            <person name="Montmayeur A."/>
            <person name="Mulrain L."/>
            <person name="Navidi A."/>
            <person name="Naylor J."/>
            <person name="Negash T."/>
            <person name="Nguyen T."/>
            <person name="Nguyen N."/>
            <person name="Nicol R."/>
            <person name="Norbu C."/>
            <person name="Norbu N."/>
            <person name="Novod N."/>
            <person name="O'Neill B."/>
            <person name="Osman S."/>
            <person name="Markiewicz E."/>
            <person name="Oyono O.L."/>
            <person name="Patti C."/>
            <person name="Phunkhang P."/>
            <person name="Pierre F."/>
            <person name="Priest M."/>
            <person name="Raghuraman S."/>
            <person name="Rege F."/>
            <person name="Reyes R."/>
            <person name="Rise C."/>
            <person name="Rogov P."/>
            <person name="Ross K."/>
            <person name="Ryan E."/>
            <person name="Settipalli S."/>
            <person name="Shea T."/>
            <person name="Sherpa N."/>
            <person name="Shi L."/>
            <person name="Shih D."/>
            <person name="Sparrow T."/>
            <person name="Spaulding J."/>
            <person name="Stalker J."/>
            <person name="Stange-Thomann N."/>
            <person name="Stavropoulos S."/>
            <person name="Stone C."/>
            <person name="Strader C."/>
            <person name="Tesfaye S."/>
            <person name="Thomson T."/>
            <person name="Thoulutsang Y."/>
            <person name="Thoulutsang D."/>
            <person name="Topham K."/>
            <person name="Topping I."/>
            <person name="Tsamla T."/>
            <person name="Vassiliev H."/>
            <person name="Vo A."/>
            <person name="Wangchuk T."/>
            <person name="Wangdi T."/>
            <person name="Weiand M."/>
            <person name="Wilkinson J."/>
            <person name="Wilson A."/>
            <person name="Yadav S."/>
            <person name="Young G."/>
            <person name="Yu Q."/>
            <person name="Zembek L."/>
            <person name="Zhong D."/>
            <person name="Zimmer A."/>
            <person name="Zwirko Z."/>
            <person name="Jaffe D.B."/>
            <person name="Alvarez P."/>
            <person name="Brockman W."/>
            <person name="Butler J."/>
            <person name="Chin C."/>
            <person name="Gnerre S."/>
            <person name="Grabherr M."/>
            <person name="Kleber M."/>
            <person name="Mauceli E."/>
            <person name="MacCallum I."/>
        </authorList>
    </citation>
    <scope>NUCLEOTIDE SEQUENCE [LARGE SCALE GENOMIC DNA]</scope>
    <source>
        <strain evidence="4">Tucson 14030-0811.24</strain>
    </source>
</reference>
<proteinExistence type="predicted"/>
<dbReference type="GO" id="GO:0010460">
    <property type="term" value="P:positive regulation of heart rate"/>
    <property type="evidence" value="ECO:0007669"/>
    <property type="project" value="EnsemblMetazoa"/>
</dbReference>
<dbReference type="HOGENOM" id="CLU_1697355_0_0_1"/>
<dbReference type="InParanoid" id="B4N9R1"/>
<dbReference type="InterPro" id="IPR024276">
    <property type="entry name" value="CCAP"/>
</dbReference>
<evidence type="ECO:0000313" key="4">
    <source>
        <dbReference type="Proteomes" id="UP000007798"/>
    </source>
</evidence>
<feature type="region of interest" description="Disordered" evidence="1">
    <location>
        <begin position="138"/>
        <end position="168"/>
    </location>
</feature>
<dbReference type="PhylomeDB" id="B4N9R1"/>
<dbReference type="Proteomes" id="UP000007798">
    <property type="component" value="Unassembled WGS sequence"/>
</dbReference>
<dbReference type="eggNOG" id="ENOG502SB93">
    <property type="taxonomic scope" value="Eukaryota"/>
</dbReference>
<dbReference type="FunCoup" id="B4N9R1">
    <property type="interactions" value="92"/>
</dbReference>
<evidence type="ECO:0008006" key="5">
    <source>
        <dbReference type="Google" id="ProtNLM"/>
    </source>
</evidence>
<evidence type="ECO:0000256" key="1">
    <source>
        <dbReference type="SAM" id="MobiDB-lite"/>
    </source>
</evidence>
<dbReference type="EMBL" id="CH964232">
    <property type="protein sequence ID" value="EDW80626.1"/>
    <property type="molecule type" value="Genomic_DNA"/>
</dbReference>
<name>B4N9R1_DROWI</name>
<organism evidence="3 4">
    <name type="scientific">Drosophila willistoni</name>
    <name type="common">Fruit fly</name>
    <dbReference type="NCBI Taxonomy" id="7260"/>
    <lineage>
        <taxon>Eukaryota</taxon>
        <taxon>Metazoa</taxon>
        <taxon>Ecdysozoa</taxon>
        <taxon>Arthropoda</taxon>
        <taxon>Hexapoda</taxon>
        <taxon>Insecta</taxon>
        <taxon>Pterygota</taxon>
        <taxon>Neoptera</taxon>
        <taxon>Endopterygota</taxon>
        <taxon>Diptera</taxon>
        <taxon>Brachycera</taxon>
        <taxon>Muscomorpha</taxon>
        <taxon>Ephydroidea</taxon>
        <taxon>Drosophilidae</taxon>
        <taxon>Drosophila</taxon>
        <taxon>Sophophora</taxon>
    </lineage>
</organism>
<sequence length="168" mass="19633">MNISTKLCLWLALLLFSVLCGSASLERERQTNEVNNLSNHKLSGVIQWKYEKRPFCNAFTGCGRKRTSYPSYPPFSLIKRNDIDDKPYNNEYMSEGLSDLIDINAEPAVENVQKQIMSQAKIFEAIKEASKEIFRQKNKQKLLESQQQQQQQQLQQQQQMQEQERENI</sequence>
<gene>
    <name evidence="3" type="primary">Dwil\GK11630</name>
    <name evidence="3" type="ORF">Dwil_GK11630</name>
</gene>
<evidence type="ECO:0000313" key="3">
    <source>
        <dbReference type="EMBL" id="EDW80626.1"/>
    </source>
</evidence>
<feature type="compositionally biased region" description="Low complexity" evidence="1">
    <location>
        <begin position="143"/>
        <end position="161"/>
    </location>
</feature>
<dbReference type="GO" id="GO:0007218">
    <property type="term" value="P:neuropeptide signaling pathway"/>
    <property type="evidence" value="ECO:0007669"/>
    <property type="project" value="EnsemblMetazoa"/>
</dbReference>
<dbReference type="AlphaFoldDB" id="B4N9R1"/>
<feature type="signal peptide" evidence="2">
    <location>
        <begin position="1"/>
        <end position="23"/>
    </location>
</feature>